<protein>
    <submittedName>
        <fullName evidence="1">Uncharacterized protein</fullName>
    </submittedName>
</protein>
<comment type="caution">
    <text evidence="1">The sequence shown here is derived from an EMBL/GenBank/DDBJ whole genome shotgun (WGS) entry which is preliminary data.</text>
</comment>
<gene>
    <name evidence="1" type="ORF">RM764_44545</name>
</gene>
<dbReference type="Proteomes" id="UP001183809">
    <property type="component" value="Unassembled WGS sequence"/>
</dbReference>
<evidence type="ECO:0000313" key="2">
    <source>
        <dbReference type="Proteomes" id="UP001183809"/>
    </source>
</evidence>
<organism evidence="1 2">
    <name type="scientific">Streptomyces gibsoniae</name>
    <dbReference type="NCBI Taxonomy" id="3075529"/>
    <lineage>
        <taxon>Bacteria</taxon>
        <taxon>Bacillati</taxon>
        <taxon>Actinomycetota</taxon>
        <taxon>Actinomycetes</taxon>
        <taxon>Kitasatosporales</taxon>
        <taxon>Streptomycetaceae</taxon>
        <taxon>Streptomyces</taxon>
    </lineage>
</organism>
<dbReference type="RefSeq" id="WP_311701337.1">
    <property type="nucleotide sequence ID" value="NZ_JAVREY010000141.1"/>
</dbReference>
<name>A0ABU2U9L8_9ACTN</name>
<accession>A0ABU2U9L8</accession>
<sequence length="94" mass="10179">MADHQLIGTWRAQDCDTTLALHRDGSASVTGIPTEMDLDGKVTQRVSGDGTWEIYKSGAEQELDVTIGDEGTPFDLYRDKGRLLVGLTVGDPTI</sequence>
<dbReference type="EMBL" id="JAVREY010000141">
    <property type="protein sequence ID" value="MDT0469919.1"/>
    <property type="molecule type" value="Genomic_DNA"/>
</dbReference>
<keyword evidence="2" id="KW-1185">Reference proteome</keyword>
<reference evidence="2" key="1">
    <citation type="submission" date="2023-07" db="EMBL/GenBank/DDBJ databases">
        <title>30 novel species of actinomycetes from the DSMZ collection.</title>
        <authorList>
            <person name="Nouioui I."/>
        </authorList>
    </citation>
    <scope>NUCLEOTIDE SEQUENCE [LARGE SCALE GENOMIC DNA]</scope>
    <source>
        <strain evidence="2">DSM 41699</strain>
    </source>
</reference>
<evidence type="ECO:0000313" key="1">
    <source>
        <dbReference type="EMBL" id="MDT0469919.1"/>
    </source>
</evidence>
<proteinExistence type="predicted"/>